<protein>
    <submittedName>
        <fullName evidence="2">Antibiotic biosynthesis monooxygenase</fullName>
    </submittedName>
</protein>
<reference evidence="2 3" key="1">
    <citation type="submission" date="2020-04" db="EMBL/GenBank/DDBJ databases">
        <title>Flammeovirgaceae bacterium KN852 isolated from deep sea.</title>
        <authorList>
            <person name="Zhang D.-C."/>
        </authorList>
    </citation>
    <scope>NUCLEOTIDE SEQUENCE [LARGE SCALE GENOMIC DNA]</scope>
    <source>
        <strain evidence="2 3">KN852</strain>
    </source>
</reference>
<comment type="caution">
    <text evidence="2">The sequence shown here is derived from an EMBL/GenBank/DDBJ whole genome shotgun (WGS) entry which is preliminary data.</text>
</comment>
<dbReference type="SUPFAM" id="SSF54909">
    <property type="entry name" value="Dimeric alpha+beta barrel"/>
    <property type="match status" value="1"/>
</dbReference>
<keyword evidence="2" id="KW-0503">Monooxygenase</keyword>
<keyword evidence="2" id="KW-0560">Oxidoreductase</keyword>
<dbReference type="AlphaFoldDB" id="A0A848J563"/>
<proteinExistence type="predicted"/>
<evidence type="ECO:0000313" key="3">
    <source>
        <dbReference type="Proteomes" id="UP000559010"/>
    </source>
</evidence>
<dbReference type="PANTHER" id="PTHR33336:SF3">
    <property type="entry name" value="ABM DOMAIN-CONTAINING PROTEIN"/>
    <property type="match status" value="1"/>
</dbReference>
<dbReference type="GO" id="GO:0005829">
    <property type="term" value="C:cytosol"/>
    <property type="evidence" value="ECO:0007669"/>
    <property type="project" value="TreeGrafter"/>
</dbReference>
<dbReference type="InterPro" id="IPR011008">
    <property type="entry name" value="Dimeric_a/b-barrel"/>
</dbReference>
<dbReference type="InterPro" id="IPR050744">
    <property type="entry name" value="AI-2_Isomerase_LsrG"/>
</dbReference>
<dbReference type="EMBL" id="JABBNU010000004">
    <property type="protein sequence ID" value="NMM48292.1"/>
    <property type="molecule type" value="Genomic_DNA"/>
</dbReference>
<dbReference type="Pfam" id="PF03992">
    <property type="entry name" value="ABM"/>
    <property type="match status" value="1"/>
</dbReference>
<dbReference type="PROSITE" id="PS51725">
    <property type="entry name" value="ABM"/>
    <property type="match status" value="1"/>
</dbReference>
<sequence length="96" mass="10954">MSNIHVFATWKVKEGSLETVLNLIQELKIKSENEEGNLFYNAHQSIEDKNVIILHEAYLGQNAIESHKNSEHFKSLVLEQIVPLLEERKVTLASAI</sequence>
<gene>
    <name evidence="2" type="ORF">HH304_07770</name>
</gene>
<feature type="domain" description="ABM" evidence="1">
    <location>
        <begin position="4"/>
        <end position="93"/>
    </location>
</feature>
<dbReference type="Gene3D" id="3.30.70.100">
    <property type="match status" value="1"/>
</dbReference>
<accession>A0A848J563</accession>
<name>A0A848J563_9BACT</name>
<dbReference type="GO" id="GO:0004497">
    <property type="term" value="F:monooxygenase activity"/>
    <property type="evidence" value="ECO:0007669"/>
    <property type="project" value="UniProtKB-KW"/>
</dbReference>
<organism evidence="2 3">
    <name type="scientific">Marinigracilibium pacificum</name>
    <dbReference type="NCBI Taxonomy" id="2729599"/>
    <lineage>
        <taxon>Bacteria</taxon>
        <taxon>Pseudomonadati</taxon>
        <taxon>Bacteroidota</taxon>
        <taxon>Cytophagia</taxon>
        <taxon>Cytophagales</taxon>
        <taxon>Flammeovirgaceae</taxon>
        <taxon>Marinigracilibium</taxon>
    </lineage>
</organism>
<dbReference type="RefSeq" id="WP_169679873.1">
    <property type="nucleotide sequence ID" value="NZ_JABBNU010000004.1"/>
</dbReference>
<dbReference type="PANTHER" id="PTHR33336">
    <property type="entry name" value="QUINOL MONOOXYGENASE YGIN-RELATED"/>
    <property type="match status" value="1"/>
</dbReference>
<dbReference type="Proteomes" id="UP000559010">
    <property type="component" value="Unassembled WGS sequence"/>
</dbReference>
<evidence type="ECO:0000259" key="1">
    <source>
        <dbReference type="PROSITE" id="PS51725"/>
    </source>
</evidence>
<dbReference type="InterPro" id="IPR007138">
    <property type="entry name" value="ABM_dom"/>
</dbReference>
<keyword evidence="3" id="KW-1185">Reference proteome</keyword>
<evidence type="ECO:0000313" key="2">
    <source>
        <dbReference type="EMBL" id="NMM48292.1"/>
    </source>
</evidence>